<evidence type="ECO:0000256" key="1">
    <source>
        <dbReference type="SAM" id="MobiDB-lite"/>
    </source>
</evidence>
<feature type="region of interest" description="Disordered" evidence="1">
    <location>
        <begin position="272"/>
        <end position="297"/>
    </location>
</feature>
<dbReference type="AlphaFoldDB" id="A0A4S4D8L2"/>
<gene>
    <name evidence="2" type="ORF">TEA_017829</name>
</gene>
<dbReference type="Proteomes" id="UP000306102">
    <property type="component" value="Unassembled WGS sequence"/>
</dbReference>
<organism evidence="2 3">
    <name type="scientific">Camellia sinensis var. sinensis</name>
    <name type="common">China tea</name>
    <dbReference type="NCBI Taxonomy" id="542762"/>
    <lineage>
        <taxon>Eukaryota</taxon>
        <taxon>Viridiplantae</taxon>
        <taxon>Streptophyta</taxon>
        <taxon>Embryophyta</taxon>
        <taxon>Tracheophyta</taxon>
        <taxon>Spermatophyta</taxon>
        <taxon>Magnoliopsida</taxon>
        <taxon>eudicotyledons</taxon>
        <taxon>Gunneridae</taxon>
        <taxon>Pentapetalae</taxon>
        <taxon>asterids</taxon>
        <taxon>Ericales</taxon>
        <taxon>Theaceae</taxon>
        <taxon>Camellia</taxon>
    </lineage>
</organism>
<comment type="caution">
    <text evidence="2">The sequence shown here is derived from an EMBL/GenBank/DDBJ whole genome shotgun (WGS) entry which is preliminary data.</text>
</comment>
<feature type="compositionally biased region" description="Basic and acidic residues" evidence="1">
    <location>
        <begin position="391"/>
        <end position="400"/>
    </location>
</feature>
<dbReference type="EMBL" id="SDRB02012143">
    <property type="protein sequence ID" value="THF98757.1"/>
    <property type="molecule type" value="Genomic_DNA"/>
</dbReference>
<keyword evidence="3" id="KW-1185">Reference proteome</keyword>
<feature type="compositionally biased region" description="Basic and acidic residues" evidence="1">
    <location>
        <begin position="273"/>
        <end position="291"/>
    </location>
</feature>
<feature type="compositionally biased region" description="Basic residues" evidence="1">
    <location>
        <begin position="401"/>
        <end position="414"/>
    </location>
</feature>
<reference evidence="2 3" key="1">
    <citation type="journal article" date="2018" name="Proc. Natl. Acad. Sci. U.S.A.">
        <title>Draft genome sequence of Camellia sinensis var. sinensis provides insights into the evolution of the tea genome and tea quality.</title>
        <authorList>
            <person name="Wei C."/>
            <person name="Yang H."/>
            <person name="Wang S."/>
            <person name="Zhao J."/>
            <person name="Liu C."/>
            <person name="Gao L."/>
            <person name="Xia E."/>
            <person name="Lu Y."/>
            <person name="Tai Y."/>
            <person name="She G."/>
            <person name="Sun J."/>
            <person name="Cao H."/>
            <person name="Tong W."/>
            <person name="Gao Q."/>
            <person name="Li Y."/>
            <person name="Deng W."/>
            <person name="Jiang X."/>
            <person name="Wang W."/>
            <person name="Chen Q."/>
            <person name="Zhang S."/>
            <person name="Li H."/>
            <person name="Wu J."/>
            <person name="Wang P."/>
            <person name="Li P."/>
            <person name="Shi C."/>
            <person name="Zheng F."/>
            <person name="Jian J."/>
            <person name="Huang B."/>
            <person name="Shan D."/>
            <person name="Shi M."/>
            <person name="Fang C."/>
            <person name="Yue Y."/>
            <person name="Li F."/>
            <person name="Li D."/>
            <person name="Wei S."/>
            <person name="Han B."/>
            <person name="Jiang C."/>
            <person name="Yin Y."/>
            <person name="Xia T."/>
            <person name="Zhang Z."/>
            <person name="Bennetzen J.L."/>
            <person name="Zhao S."/>
            <person name="Wan X."/>
        </authorList>
    </citation>
    <scope>NUCLEOTIDE SEQUENCE [LARGE SCALE GENOMIC DNA]</scope>
    <source>
        <strain evidence="3">cv. Shuchazao</strain>
        <tissue evidence="2">Leaf</tissue>
    </source>
</reference>
<evidence type="ECO:0000313" key="2">
    <source>
        <dbReference type="EMBL" id="THF98757.1"/>
    </source>
</evidence>
<name>A0A4S4D8L2_CAMSN</name>
<evidence type="ECO:0000313" key="3">
    <source>
        <dbReference type="Proteomes" id="UP000306102"/>
    </source>
</evidence>
<sequence>MAVYRHREVVNDTTILARRGYPVEGNGCDYKEVEEYLKSIPMCCVPEALLKVPHLGLWQSNVPSWEKQFCTLVGSIPWQKVMVAKRYMNCHDDVVKWNDSASEEAFNNAKKRFWAAINGLPCDIPVPDPDMYIDEIDWNPHIDPELISDLDQEYFNPDEGGKNNKVETTDQNPHNSVSGCAVGWHGNLSNGDNPWEGCDLKGTEALKNVAQGWNPWDDSISESRNLNNVDNPWEQSYTRVNVSLEDNAWGSCRDKSWGWNQRQACDLQSKTFDSSREHDRQNVGSTKEKGWGDAGNNSWSWDRWETNVLESKKFGSGDTPWAHKGNGGGKDRGWGDCGDKTWGWKQLGNQNNEPKHLDSRTNGGAWGALSGGCRKREASHQYSSRYKRSRFQGDDYDTGHHWGKGRSQKRVSFA</sequence>
<protein>
    <submittedName>
        <fullName evidence="2">Uncharacterized protein</fullName>
    </submittedName>
</protein>
<accession>A0A4S4D8L2</accession>
<proteinExistence type="predicted"/>
<dbReference type="PANTHER" id="PTHR34567:SF9">
    <property type="entry name" value="CONTAINING PROTEIN, PUTATIVE-RELATED"/>
    <property type="match status" value="1"/>
</dbReference>
<dbReference type="PANTHER" id="PTHR34567">
    <property type="entry name" value="FK506-BINDING-LIKE PROTEIN"/>
    <property type="match status" value="1"/>
</dbReference>
<feature type="region of interest" description="Disordered" evidence="1">
    <location>
        <begin position="391"/>
        <end position="414"/>
    </location>
</feature>